<comment type="caution">
    <text evidence="2">The sequence shown here is derived from an EMBL/GenBank/DDBJ whole genome shotgun (WGS) entry which is preliminary data.</text>
</comment>
<sequence length="267" mass="29340">MADAQLAGFRQKVQDHLRADDGLPEELQHMAGPNQGFAVYEAEELALPDDYQQRVGRFVPRLPVGWEAREVRGNHRKGCTSCSKSAWAPGQYYFTNIEDPWDAEKLCEDCIEGWLAENGDNGGGPSDWVEDSDSDEEVDDESDEEDDESPDEVDDLEDLGKEGDEYDDEEHEHATSESEDERPREVANAEHYTSWPREVANAEHCTSDSGDEGPTEGDCDGSDGQQLADDPGCADQPTATAAQRDGGSEGSSDLDGPRKKRKIDGGK</sequence>
<feature type="compositionally biased region" description="Acidic residues" evidence="1">
    <location>
        <begin position="209"/>
        <end position="221"/>
    </location>
</feature>
<evidence type="ECO:0000313" key="2">
    <source>
        <dbReference type="EMBL" id="KAK9810427.1"/>
    </source>
</evidence>
<dbReference type="AlphaFoldDB" id="A0AAW1PPQ4"/>
<feature type="compositionally biased region" description="Basic and acidic residues" evidence="1">
    <location>
        <begin position="171"/>
        <end position="188"/>
    </location>
</feature>
<feature type="compositionally biased region" description="Acidic residues" evidence="1">
    <location>
        <begin position="128"/>
        <end position="157"/>
    </location>
</feature>
<proteinExistence type="predicted"/>
<feature type="compositionally biased region" description="Basic residues" evidence="1">
    <location>
        <begin position="258"/>
        <end position="267"/>
    </location>
</feature>
<keyword evidence="3" id="KW-1185">Reference proteome</keyword>
<dbReference type="Proteomes" id="UP001489004">
    <property type="component" value="Unassembled WGS sequence"/>
</dbReference>
<feature type="region of interest" description="Disordered" evidence="1">
    <location>
        <begin position="117"/>
        <end position="267"/>
    </location>
</feature>
<dbReference type="EMBL" id="JALJOR010000010">
    <property type="protein sequence ID" value="KAK9810427.1"/>
    <property type="molecule type" value="Genomic_DNA"/>
</dbReference>
<accession>A0AAW1PPQ4</accession>
<name>A0AAW1PPQ4_9CHLO</name>
<protein>
    <submittedName>
        <fullName evidence="2">Uncharacterized protein</fullName>
    </submittedName>
</protein>
<organism evidence="2 3">
    <name type="scientific">[Myrmecia] bisecta</name>
    <dbReference type="NCBI Taxonomy" id="41462"/>
    <lineage>
        <taxon>Eukaryota</taxon>
        <taxon>Viridiplantae</taxon>
        <taxon>Chlorophyta</taxon>
        <taxon>core chlorophytes</taxon>
        <taxon>Trebouxiophyceae</taxon>
        <taxon>Trebouxiales</taxon>
        <taxon>Trebouxiaceae</taxon>
        <taxon>Myrmecia</taxon>
    </lineage>
</organism>
<gene>
    <name evidence="2" type="ORF">WJX72_010506</name>
</gene>
<evidence type="ECO:0000313" key="3">
    <source>
        <dbReference type="Proteomes" id="UP001489004"/>
    </source>
</evidence>
<evidence type="ECO:0000256" key="1">
    <source>
        <dbReference type="SAM" id="MobiDB-lite"/>
    </source>
</evidence>
<reference evidence="2 3" key="1">
    <citation type="journal article" date="2024" name="Nat. Commun.">
        <title>Phylogenomics reveals the evolutionary origins of lichenization in chlorophyte algae.</title>
        <authorList>
            <person name="Puginier C."/>
            <person name="Libourel C."/>
            <person name="Otte J."/>
            <person name="Skaloud P."/>
            <person name="Haon M."/>
            <person name="Grisel S."/>
            <person name="Petersen M."/>
            <person name="Berrin J.G."/>
            <person name="Delaux P.M."/>
            <person name="Dal Grande F."/>
            <person name="Keller J."/>
        </authorList>
    </citation>
    <scope>NUCLEOTIDE SEQUENCE [LARGE SCALE GENOMIC DNA]</scope>
    <source>
        <strain evidence="2 3">SAG 2043</strain>
    </source>
</reference>